<dbReference type="SMART" id="SM00342">
    <property type="entry name" value="HTH_ARAC"/>
    <property type="match status" value="1"/>
</dbReference>
<dbReference type="PANTHER" id="PTHR43280">
    <property type="entry name" value="ARAC-FAMILY TRANSCRIPTIONAL REGULATOR"/>
    <property type="match status" value="1"/>
</dbReference>
<organism evidence="8 10">
    <name type="scientific">Aequorivita flava</name>
    <dbReference type="NCBI Taxonomy" id="3114371"/>
    <lineage>
        <taxon>Bacteria</taxon>
        <taxon>Pseudomonadati</taxon>
        <taxon>Bacteroidota</taxon>
        <taxon>Flavobacteriia</taxon>
        <taxon>Flavobacteriales</taxon>
        <taxon>Flavobacteriaceae</taxon>
        <taxon>Aequorivita</taxon>
    </lineage>
</organism>
<dbReference type="Pfam" id="PF12833">
    <property type="entry name" value="HTH_18"/>
    <property type="match status" value="1"/>
</dbReference>
<evidence type="ECO:0000313" key="9">
    <source>
        <dbReference type="EMBL" id="MEM0573596.1"/>
    </source>
</evidence>
<comment type="caution">
    <text evidence="8">The sequence shown here is derived from an EMBL/GenBank/DDBJ whole genome shotgun (WGS) entry which is preliminary data.</text>
</comment>
<evidence type="ECO:0000313" key="11">
    <source>
        <dbReference type="Proteomes" id="UP001390963"/>
    </source>
</evidence>
<keyword evidence="1" id="KW-0805">Transcription regulation</keyword>
<dbReference type="SUPFAM" id="SSF48452">
    <property type="entry name" value="TPR-like"/>
    <property type="match status" value="1"/>
</dbReference>
<keyword evidence="6" id="KW-1133">Transmembrane helix</keyword>
<evidence type="ECO:0000256" key="1">
    <source>
        <dbReference type="ARBA" id="ARBA00023015"/>
    </source>
</evidence>
<keyword evidence="2" id="KW-0238">DNA-binding</keyword>
<keyword evidence="6" id="KW-0812">Transmembrane</keyword>
<dbReference type="InterPro" id="IPR011990">
    <property type="entry name" value="TPR-like_helical_dom_sf"/>
</dbReference>
<accession>A0AB35YTR9</accession>
<dbReference type="Gene3D" id="1.25.40.10">
    <property type="entry name" value="Tetratricopeptide repeat domain"/>
    <property type="match status" value="1"/>
</dbReference>
<evidence type="ECO:0000256" key="3">
    <source>
        <dbReference type="ARBA" id="ARBA00023163"/>
    </source>
</evidence>
<dbReference type="GO" id="GO:0043565">
    <property type="term" value="F:sequence-specific DNA binding"/>
    <property type="evidence" value="ECO:0007669"/>
    <property type="project" value="InterPro"/>
</dbReference>
<dbReference type="Gene3D" id="1.10.10.60">
    <property type="entry name" value="Homeodomain-like"/>
    <property type="match status" value="2"/>
</dbReference>
<feature type="domain" description="HTH araC/xylS-type" evidence="7">
    <location>
        <begin position="389"/>
        <end position="493"/>
    </location>
</feature>
<evidence type="ECO:0000256" key="4">
    <source>
        <dbReference type="PROSITE-ProRule" id="PRU00339"/>
    </source>
</evidence>
<dbReference type="Proteomes" id="UP001388259">
    <property type="component" value="Unassembled WGS sequence"/>
</dbReference>
<evidence type="ECO:0000256" key="2">
    <source>
        <dbReference type="ARBA" id="ARBA00023125"/>
    </source>
</evidence>
<dbReference type="GO" id="GO:0003700">
    <property type="term" value="F:DNA-binding transcription factor activity"/>
    <property type="evidence" value="ECO:0007669"/>
    <property type="project" value="InterPro"/>
</dbReference>
<dbReference type="InterPro" id="IPR019734">
    <property type="entry name" value="TPR_rpt"/>
</dbReference>
<evidence type="ECO:0000256" key="5">
    <source>
        <dbReference type="SAM" id="Coils"/>
    </source>
</evidence>
<dbReference type="EMBL" id="JAZBJM010000005">
    <property type="protein sequence ID" value="MEM0518642.1"/>
    <property type="molecule type" value="Genomic_DNA"/>
</dbReference>
<dbReference type="SUPFAM" id="SSF46689">
    <property type="entry name" value="Homeodomain-like"/>
    <property type="match status" value="1"/>
</dbReference>
<keyword evidence="11" id="KW-1185">Reference proteome</keyword>
<keyword evidence="5" id="KW-0175">Coiled coil</keyword>
<evidence type="ECO:0000313" key="8">
    <source>
        <dbReference type="EMBL" id="MEM0518642.1"/>
    </source>
</evidence>
<name>A0AB35YTR9_9FLAO</name>
<reference evidence="8 11" key="1">
    <citation type="submission" date="2024-01" db="EMBL/GenBank/DDBJ databases">
        <title>Aequorivita flavus sp. nov., isolated from deep-sea sediment.</title>
        <authorList>
            <person name="Chen X."/>
        </authorList>
    </citation>
    <scope>NUCLEOTIDE SEQUENCE</scope>
    <source>
        <strain evidence="8">MCCC 1A16923</strain>
        <strain evidence="9 11">MCCC 1A16935</strain>
    </source>
</reference>
<dbReference type="RefSeq" id="WP_342687434.1">
    <property type="nucleotide sequence ID" value="NZ_JAZBJM010000005.1"/>
</dbReference>
<evidence type="ECO:0000259" key="7">
    <source>
        <dbReference type="PROSITE" id="PS01124"/>
    </source>
</evidence>
<proteinExistence type="predicted"/>
<gene>
    <name evidence="9" type="ORF">VZD24_08725</name>
    <name evidence="8" type="ORF">VZD85_09790</name>
</gene>
<dbReference type="AlphaFoldDB" id="A0AB35YTR9"/>
<feature type="transmembrane region" description="Helical" evidence="6">
    <location>
        <begin position="323"/>
        <end position="340"/>
    </location>
</feature>
<feature type="repeat" description="TPR" evidence="4">
    <location>
        <begin position="216"/>
        <end position="249"/>
    </location>
</feature>
<dbReference type="InterPro" id="IPR018060">
    <property type="entry name" value="HTH_AraC"/>
</dbReference>
<keyword evidence="6" id="KW-0472">Membrane</keyword>
<feature type="coiled-coil region" evidence="5">
    <location>
        <begin position="275"/>
        <end position="302"/>
    </location>
</feature>
<dbReference type="PANTHER" id="PTHR43280:SF2">
    <property type="entry name" value="HTH-TYPE TRANSCRIPTIONAL REGULATOR EXSA"/>
    <property type="match status" value="1"/>
</dbReference>
<dbReference type="InterPro" id="IPR009057">
    <property type="entry name" value="Homeodomain-like_sf"/>
</dbReference>
<sequence length="509" mass="57969">MLFFTLNAIGQNDGDYAEMLLNAETILYTQPDESIKIANHVLQNSENSNQLLKAYLLNTTAYYLKGAFEDAVKAGVEAKILAEASTNVSMQLQATMASIPILNHLGLDIVAQQYYKNTKVLATTLTQVDSLYLKGGNALVQAYQASEKDKWQEAFTYFEQANSFFKNIPDPVLVNETIVSIAEIYPKLYSVDTAQAHLNTILETTGGQQPNNYLKMVVLNKMGELFFLRQEYAKAIESYQTALQIAKLFENITYQSQISENLSSVYLALKNTPQFYSYKKNVQQLDDEVETAEEQAVNAIYNYVNKNNTAKRDILKLKFTKNMLISSAFLALIILIWLLLRFRYRRRAKQYNRFLTFFENRKNPVEIVPIKEVSKGLNIPQETENALVNKLAQFEKSKQFTKQDMSLALLAANLDTNTKYLSEVINSHKGKNFNSYINELRINYIIDKLKSNRTYLQYKISYLAEESGFSSHSSFATVFKAVTGISPTVFIDLLKSSKKSSKPVYEEVE</sequence>
<dbReference type="Proteomes" id="UP001390963">
    <property type="component" value="Unassembled WGS sequence"/>
</dbReference>
<dbReference type="PROSITE" id="PS50005">
    <property type="entry name" value="TPR"/>
    <property type="match status" value="1"/>
</dbReference>
<dbReference type="PROSITE" id="PS01124">
    <property type="entry name" value="HTH_ARAC_FAMILY_2"/>
    <property type="match status" value="1"/>
</dbReference>
<dbReference type="EMBL" id="JBANCF010000005">
    <property type="protein sequence ID" value="MEM0573596.1"/>
    <property type="molecule type" value="Genomic_DNA"/>
</dbReference>
<keyword evidence="4" id="KW-0802">TPR repeat</keyword>
<keyword evidence="3" id="KW-0804">Transcription</keyword>
<evidence type="ECO:0000313" key="10">
    <source>
        <dbReference type="Proteomes" id="UP001388259"/>
    </source>
</evidence>
<evidence type="ECO:0000256" key="6">
    <source>
        <dbReference type="SAM" id="Phobius"/>
    </source>
</evidence>
<protein>
    <submittedName>
        <fullName evidence="8">Helix-turn-helix domain-containing protein</fullName>
    </submittedName>
</protein>